<organism evidence="1 2">
    <name type="scientific">Macrosiphum euphorbiae</name>
    <name type="common">potato aphid</name>
    <dbReference type="NCBI Taxonomy" id="13131"/>
    <lineage>
        <taxon>Eukaryota</taxon>
        <taxon>Metazoa</taxon>
        <taxon>Ecdysozoa</taxon>
        <taxon>Arthropoda</taxon>
        <taxon>Hexapoda</taxon>
        <taxon>Insecta</taxon>
        <taxon>Pterygota</taxon>
        <taxon>Neoptera</taxon>
        <taxon>Paraneoptera</taxon>
        <taxon>Hemiptera</taxon>
        <taxon>Sternorrhyncha</taxon>
        <taxon>Aphidomorpha</taxon>
        <taxon>Aphidoidea</taxon>
        <taxon>Aphididae</taxon>
        <taxon>Macrosiphini</taxon>
        <taxon>Macrosiphum</taxon>
    </lineage>
</organism>
<dbReference type="EMBL" id="CARXXK010000771">
    <property type="protein sequence ID" value="CAI6371115.1"/>
    <property type="molecule type" value="Genomic_DNA"/>
</dbReference>
<reference evidence="1 2" key="1">
    <citation type="submission" date="2023-01" db="EMBL/GenBank/DDBJ databases">
        <authorList>
            <person name="Whitehead M."/>
        </authorList>
    </citation>
    <scope>NUCLEOTIDE SEQUENCE [LARGE SCALE GENOMIC DNA]</scope>
</reference>
<keyword evidence="2" id="KW-1185">Reference proteome</keyword>
<comment type="caution">
    <text evidence="1">The sequence shown here is derived from an EMBL/GenBank/DDBJ whole genome shotgun (WGS) entry which is preliminary data.</text>
</comment>
<dbReference type="Proteomes" id="UP001160148">
    <property type="component" value="Unassembled WGS sequence"/>
</dbReference>
<gene>
    <name evidence="1" type="ORF">MEUPH1_LOCUS25158</name>
</gene>
<protein>
    <submittedName>
        <fullName evidence="1">Uncharacterized protein</fullName>
    </submittedName>
</protein>
<accession>A0AAV0XRJ9</accession>
<name>A0AAV0XRJ9_9HEMI</name>
<proteinExistence type="predicted"/>
<dbReference type="AlphaFoldDB" id="A0AAV0XRJ9"/>
<sequence>MIQNGSFIVHLYIINYVLGITNILSNKLQNTIGALGGTACLINGIANTFENRRNSDSYSDVWNDIVTFSLENNIDFKMPSTIATLSKRKTQEPAALTDFHVATTTGADDGGIQYEDNAKEYWKKHAFYPVIDSFVVNIKHRFPSESL</sequence>
<evidence type="ECO:0000313" key="1">
    <source>
        <dbReference type="EMBL" id="CAI6371115.1"/>
    </source>
</evidence>
<evidence type="ECO:0000313" key="2">
    <source>
        <dbReference type="Proteomes" id="UP001160148"/>
    </source>
</evidence>